<dbReference type="Pfam" id="PF00296">
    <property type="entry name" value="Bac_luciferase"/>
    <property type="match status" value="1"/>
</dbReference>
<organism evidence="3 4">
    <name type="scientific">Baekduia soli</name>
    <dbReference type="NCBI Taxonomy" id="496014"/>
    <lineage>
        <taxon>Bacteria</taxon>
        <taxon>Bacillati</taxon>
        <taxon>Actinomycetota</taxon>
        <taxon>Thermoleophilia</taxon>
        <taxon>Solirubrobacterales</taxon>
        <taxon>Baekduiaceae</taxon>
        <taxon>Baekduia</taxon>
    </lineage>
</organism>
<dbReference type="OrthoDB" id="9780518at2"/>
<accession>A0A5B8U8S4</accession>
<evidence type="ECO:0000259" key="2">
    <source>
        <dbReference type="Pfam" id="PF00296"/>
    </source>
</evidence>
<evidence type="ECO:0000313" key="4">
    <source>
        <dbReference type="Proteomes" id="UP000321805"/>
    </source>
</evidence>
<sequence length="344" mass="36263">MTTPTRVPLSVLDLAPIRQGGTAAQALEQTVRLAAHAEALGYTRFWLAEHHNIPGIASSATAVLIGRVAAATQRIRVGSGGIMLPNHAPLVVAEQFGTLEALFPGRIDLGLGRAPGADMQTAHALRRAQAGGGDFPSDLQELRGYLAPAAPGQRVRAVPGEGSDLPIYLLGSSTYSAQLAAHLGLGFAFAAHFAPQAMLEAFDLYRSGFRPSEQLQAPHAIVGAYVVVADTDDEARRVFSSTQQKHTWLIRGRPQATAPPVDDIDEFWTPRERASIGIQLGEAVVGDPGTVHAGVEALLARTGADEVIVATDAYDFTARLRSYELLAELWGLDGAAAAQAAVTS</sequence>
<proteinExistence type="predicted"/>
<dbReference type="FunFam" id="3.20.20.30:FF:000002">
    <property type="entry name" value="LLM class flavin-dependent oxidoreductase"/>
    <property type="match status" value="1"/>
</dbReference>
<dbReference type="GO" id="GO:0016705">
    <property type="term" value="F:oxidoreductase activity, acting on paired donors, with incorporation or reduction of molecular oxygen"/>
    <property type="evidence" value="ECO:0007669"/>
    <property type="project" value="InterPro"/>
</dbReference>
<name>A0A5B8U8S4_9ACTN</name>
<dbReference type="InterPro" id="IPR050766">
    <property type="entry name" value="Bact_Lucif_Oxidored"/>
</dbReference>
<feature type="domain" description="Luciferase-like" evidence="2">
    <location>
        <begin position="10"/>
        <end position="305"/>
    </location>
</feature>
<dbReference type="GO" id="GO:0005829">
    <property type="term" value="C:cytosol"/>
    <property type="evidence" value="ECO:0007669"/>
    <property type="project" value="TreeGrafter"/>
</dbReference>
<dbReference type="CDD" id="cd00347">
    <property type="entry name" value="Flavin_utilizing_monoxygenases"/>
    <property type="match status" value="1"/>
</dbReference>
<dbReference type="Proteomes" id="UP000321805">
    <property type="component" value="Chromosome"/>
</dbReference>
<evidence type="ECO:0000313" key="3">
    <source>
        <dbReference type="EMBL" id="QEC49032.1"/>
    </source>
</evidence>
<dbReference type="EMBL" id="CP042430">
    <property type="protein sequence ID" value="QEC49032.1"/>
    <property type="molecule type" value="Genomic_DNA"/>
</dbReference>
<dbReference type="PANTHER" id="PTHR30137">
    <property type="entry name" value="LUCIFERASE-LIKE MONOOXYGENASE"/>
    <property type="match status" value="1"/>
</dbReference>
<dbReference type="InterPro" id="IPR036661">
    <property type="entry name" value="Luciferase-like_sf"/>
</dbReference>
<dbReference type="InterPro" id="IPR011251">
    <property type="entry name" value="Luciferase-like_dom"/>
</dbReference>
<dbReference type="NCBIfam" id="TIGR03558">
    <property type="entry name" value="oxido_grp_1"/>
    <property type="match status" value="1"/>
</dbReference>
<reference evidence="3 4" key="1">
    <citation type="journal article" date="2018" name="J. Microbiol.">
        <title>Baekduia soli gen. nov., sp. nov., a novel bacterium isolated from the soil of Baekdu Mountain and proposal of a novel family name, Baekduiaceae fam. nov.</title>
        <authorList>
            <person name="An D.S."/>
            <person name="Siddiqi M.Z."/>
            <person name="Kim K.H."/>
            <person name="Yu H.S."/>
            <person name="Im W.T."/>
        </authorList>
    </citation>
    <scope>NUCLEOTIDE SEQUENCE [LARGE SCALE GENOMIC DNA]</scope>
    <source>
        <strain evidence="3 4">BR7-21</strain>
    </source>
</reference>
<protein>
    <submittedName>
        <fullName evidence="3">LLM class flavin-dependent oxidoreductase</fullName>
    </submittedName>
</protein>
<dbReference type="SUPFAM" id="SSF51679">
    <property type="entry name" value="Bacterial luciferase-like"/>
    <property type="match status" value="1"/>
</dbReference>
<gene>
    <name evidence="3" type="ORF">FSW04_16610</name>
</gene>
<keyword evidence="4" id="KW-1185">Reference proteome</keyword>
<dbReference type="PANTHER" id="PTHR30137:SF6">
    <property type="entry name" value="LUCIFERASE-LIKE MONOOXYGENASE"/>
    <property type="match status" value="1"/>
</dbReference>
<dbReference type="Gene3D" id="3.20.20.30">
    <property type="entry name" value="Luciferase-like domain"/>
    <property type="match status" value="1"/>
</dbReference>
<dbReference type="AlphaFoldDB" id="A0A5B8U8S4"/>
<evidence type="ECO:0000256" key="1">
    <source>
        <dbReference type="ARBA" id="ARBA00007789"/>
    </source>
</evidence>
<dbReference type="KEGG" id="bsol:FSW04_16610"/>
<dbReference type="InterPro" id="IPR019949">
    <property type="entry name" value="CmoO-like"/>
</dbReference>
<comment type="similarity">
    <text evidence="1">To bacterial alkanal monooxygenase alpha and beta chains.</text>
</comment>
<dbReference type="RefSeq" id="WP_146921232.1">
    <property type="nucleotide sequence ID" value="NZ_CP042430.1"/>
</dbReference>